<organism evidence="2 3">
    <name type="scientific">Luteolibacter soli</name>
    <dbReference type="NCBI Taxonomy" id="3135280"/>
    <lineage>
        <taxon>Bacteria</taxon>
        <taxon>Pseudomonadati</taxon>
        <taxon>Verrucomicrobiota</taxon>
        <taxon>Verrucomicrobiia</taxon>
        <taxon>Verrucomicrobiales</taxon>
        <taxon>Verrucomicrobiaceae</taxon>
        <taxon>Luteolibacter</taxon>
    </lineage>
</organism>
<name>A0ABU9ATX3_9BACT</name>
<dbReference type="InterPro" id="IPR032710">
    <property type="entry name" value="NTF2-like_dom_sf"/>
</dbReference>
<dbReference type="SUPFAM" id="SSF116922">
    <property type="entry name" value="YugE-like"/>
    <property type="match status" value="1"/>
</dbReference>
<dbReference type="InterPro" id="IPR023162">
    <property type="entry name" value="Apc36109-like_dom_sf"/>
</dbReference>
<dbReference type="Proteomes" id="UP001371305">
    <property type="component" value="Unassembled WGS sequence"/>
</dbReference>
<accession>A0ABU9ATX3</accession>
<dbReference type="Gene3D" id="3.10.450.50">
    <property type="match status" value="1"/>
</dbReference>
<evidence type="ECO:0000259" key="1">
    <source>
        <dbReference type="Pfam" id="PF12680"/>
    </source>
</evidence>
<evidence type="ECO:0000313" key="3">
    <source>
        <dbReference type="Proteomes" id="UP001371305"/>
    </source>
</evidence>
<evidence type="ECO:0000313" key="2">
    <source>
        <dbReference type="EMBL" id="MEK7951205.1"/>
    </source>
</evidence>
<feature type="domain" description="SnoaL-like" evidence="1">
    <location>
        <begin position="117"/>
        <end position="216"/>
    </location>
</feature>
<keyword evidence="3" id="KW-1185">Reference proteome</keyword>
<dbReference type="Gene3D" id="1.10.340.20">
    <property type="entry name" value="Apc36109-like domain"/>
    <property type="match status" value="1"/>
</dbReference>
<sequence length="221" mass="25122">MTPGEIAQEELRKKYGTLFDEVSALLFRHDPIGINFESNGDEYDPEARTILPRLPECKSEADVLAVVHDEFRRWFGEAGPIRNYAKIAGEIWVLWREKAIHPMPDSLLPEKELLLAAYVAFNARDIDAALALMTSDVAWPRAFKGGFVRGPEEVRAYWTEQWSEIDPHVEPVAFHPQDDGSILVEVQQVVRDLNGSVLADERVRHRFTLEGGLIQRMEVDG</sequence>
<comment type="caution">
    <text evidence="2">The sequence shown here is derived from an EMBL/GenBank/DDBJ whole genome shotgun (WGS) entry which is preliminary data.</text>
</comment>
<reference evidence="2 3" key="1">
    <citation type="submission" date="2024-04" db="EMBL/GenBank/DDBJ databases">
        <title>Luteolibacter sp. isolated from soil.</title>
        <authorList>
            <person name="An J."/>
        </authorList>
    </citation>
    <scope>NUCLEOTIDE SEQUENCE [LARGE SCALE GENOMIC DNA]</scope>
    <source>
        <strain evidence="2 3">Y139</strain>
    </source>
</reference>
<gene>
    <name evidence="2" type="ORF">WKV53_11880</name>
</gene>
<dbReference type="SUPFAM" id="SSF54427">
    <property type="entry name" value="NTF2-like"/>
    <property type="match status" value="1"/>
</dbReference>
<proteinExistence type="predicted"/>
<dbReference type="EMBL" id="JBBUKT010000004">
    <property type="protein sequence ID" value="MEK7951205.1"/>
    <property type="molecule type" value="Genomic_DNA"/>
</dbReference>
<dbReference type="Pfam" id="PF12680">
    <property type="entry name" value="SnoaL_2"/>
    <property type="match status" value="1"/>
</dbReference>
<dbReference type="InterPro" id="IPR037401">
    <property type="entry name" value="SnoaL-like"/>
</dbReference>
<protein>
    <submittedName>
        <fullName evidence="2">Nuclear transport factor 2 family protein</fullName>
    </submittedName>
</protein>